<organism evidence="2">
    <name type="scientific">Clostridioides difficile</name>
    <name type="common">Peptoclostridium difficile</name>
    <dbReference type="NCBI Taxonomy" id="1496"/>
    <lineage>
        <taxon>Bacteria</taxon>
        <taxon>Bacillati</taxon>
        <taxon>Bacillota</taxon>
        <taxon>Clostridia</taxon>
        <taxon>Peptostreptococcales</taxon>
        <taxon>Peptostreptococcaceae</taxon>
        <taxon>Clostridioides</taxon>
    </lineage>
</organism>
<evidence type="ECO:0000313" key="4">
    <source>
        <dbReference type="EMBL" id="SJT24416.1"/>
    </source>
</evidence>
<dbReference type="RefSeq" id="WP_015984877.1">
    <property type="nucleotide sequence ID" value="NZ_BIRS01000001.1"/>
</dbReference>
<dbReference type="EMBL" id="LK932553">
    <property type="protein sequence ID" value="CDS90535.1"/>
    <property type="molecule type" value="Genomic_DNA"/>
</dbReference>
<accession>A0A069AI69</accession>
<evidence type="ECO:0000313" key="5">
    <source>
        <dbReference type="Proteomes" id="UP000189137"/>
    </source>
</evidence>
<reference evidence="4 5" key="2">
    <citation type="submission" date="2017-02" db="EMBL/GenBank/DDBJ databases">
        <authorList>
            <consortium name="Pathogen Informatics"/>
        </authorList>
    </citation>
    <scope>NUCLEOTIDE SEQUENCE [LARGE SCALE GENOMIC DNA]</scope>
    <source>
        <strain evidence="4 5">VRECD0157</strain>
    </source>
</reference>
<proteinExistence type="predicted"/>
<evidence type="ECO:0000313" key="1">
    <source>
        <dbReference type="EMBL" id="CDS85665.1"/>
    </source>
</evidence>
<gene>
    <name evidence="3" type="ORF">BN1095_690025</name>
    <name evidence="2" type="ORF">BN1096_960005</name>
    <name evidence="1" type="ORF">BN1097_530054</name>
    <name evidence="4" type="ORF">SAMEA3375112_04072</name>
</gene>
<dbReference type="EMBL" id="LK932391">
    <property type="protein sequence ID" value="CDS85665.1"/>
    <property type="molecule type" value="Genomic_DNA"/>
</dbReference>
<dbReference type="EMBL" id="LK933393">
    <property type="protein sequence ID" value="CDT73665.1"/>
    <property type="molecule type" value="Genomic_DNA"/>
</dbReference>
<dbReference type="EMBL" id="FUPS01000020">
    <property type="protein sequence ID" value="SJT24416.1"/>
    <property type="molecule type" value="Genomic_DNA"/>
</dbReference>
<sequence length="126" mass="14496">MKNNTSDSRVKYFCKCPYCGFDNEVEVKKGLKPKICCICTKEVEYEKLEQQSALENTEIKGVCNQMKIKKLALATGEVFENIELKEFENKGECLPSNMVKVIDGKQELLINKEFILSLEVKRKTTF</sequence>
<name>A0A069AI69_CLODI</name>
<dbReference type="AlphaFoldDB" id="A0A069AI69"/>
<dbReference type="Proteomes" id="UP000189137">
    <property type="component" value="Unassembled WGS sequence"/>
</dbReference>
<reference evidence="2" key="1">
    <citation type="submission" date="2014-07" db="EMBL/GenBank/DDBJ databases">
        <authorList>
            <person name="Monot Marc"/>
        </authorList>
    </citation>
    <scope>NUCLEOTIDE SEQUENCE</scope>
    <source>
        <strain evidence="3">7032989</strain>
        <strain evidence="1">7032994</strain>
    </source>
</reference>
<protein>
    <submittedName>
        <fullName evidence="2">Uncharacterized protein</fullName>
    </submittedName>
</protein>
<evidence type="ECO:0000313" key="3">
    <source>
        <dbReference type="EMBL" id="CDT73665.1"/>
    </source>
</evidence>
<evidence type="ECO:0000313" key="2">
    <source>
        <dbReference type="EMBL" id="CDS90535.1"/>
    </source>
</evidence>